<dbReference type="Pfam" id="PF01042">
    <property type="entry name" value="Ribonuc_L-PSP"/>
    <property type="match status" value="1"/>
</dbReference>
<dbReference type="CDD" id="cd06150">
    <property type="entry name" value="YjgF_YER057c_UK114_like_2"/>
    <property type="match status" value="1"/>
</dbReference>
<dbReference type="InterPro" id="IPR006175">
    <property type="entry name" value="YjgF/YER057c/UK114"/>
</dbReference>
<dbReference type="SUPFAM" id="SSF55298">
    <property type="entry name" value="YjgF-like"/>
    <property type="match status" value="1"/>
</dbReference>
<name>A0AA91I9R5_VARPD</name>
<gene>
    <name evidence="1" type="ORF">A3K87_22410</name>
</gene>
<organism evidence="1 2">
    <name type="scientific">Variovorax paradoxus</name>
    <dbReference type="NCBI Taxonomy" id="34073"/>
    <lineage>
        <taxon>Bacteria</taxon>
        <taxon>Pseudomonadati</taxon>
        <taxon>Pseudomonadota</taxon>
        <taxon>Betaproteobacteria</taxon>
        <taxon>Burkholderiales</taxon>
        <taxon>Comamonadaceae</taxon>
        <taxon>Variovorax</taxon>
    </lineage>
</organism>
<dbReference type="InterPro" id="IPR035959">
    <property type="entry name" value="RutC-like_sf"/>
</dbReference>
<reference evidence="1 2" key="1">
    <citation type="submission" date="2016-03" db="EMBL/GenBank/DDBJ databases">
        <title>Genome sequence of Variovorax paradoxus KB5.</title>
        <authorList>
            <person name="Jeong H."/>
            <person name="Hong C.E."/>
            <person name="Jo S.H."/>
            <person name="Park J.M."/>
        </authorList>
    </citation>
    <scope>NUCLEOTIDE SEQUENCE [LARGE SCALE GENOMIC DNA]</scope>
    <source>
        <strain evidence="1 2">KB5</strain>
    </source>
</reference>
<evidence type="ECO:0000313" key="2">
    <source>
        <dbReference type="Proteomes" id="UP000077852"/>
    </source>
</evidence>
<evidence type="ECO:0000313" key="1">
    <source>
        <dbReference type="EMBL" id="OAK61253.1"/>
    </source>
</evidence>
<dbReference type="PANTHER" id="PTHR47328:SF1">
    <property type="entry name" value="RUTC FAMILY PROTEIN YOAB"/>
    <property type="match status" value="1"/>
</dbReference>
<accession>A0AA91I9R5</accession>
<proteinExistence type="predicted"/>
<dbReference type="PANTHER" id="PTHR47328">
    <property type="match status" value="1"/>
</dbReference>
<dbReference type="InterPro" id="IPR035709">
    <property type="entry name" value="YoaB-like"/>
</dbReference>
<dbReference type="Proteomes" id="UP000077852">
    <property type="component" value="Unassembled WGS sequence"/>
</dbReference>
<dbReference type="AlphaFoldDB" id="A0AA91I9R5"/>
<sequence>MNIIRHEMGPRFSEMVTVDLGTARLIYLSGQVAENPSLDITGQMREILHHIDDMLATQGATRKDLVSVTIYLRTVGDYEAMNSVWDEWVPVGHTPARATVGARLIDSEYRVEIQATAAIGAAAGAAP</sequence>
<dbReference type="EMBL" id="LVHG01000057">
    <property type="protein sequence ID" value="OAK61253.1"/>
    <property type="molecule type" value="Genomic_DNA"/>
</dbReference>
<dbReference type="Gene3D" id="3.30.1330.40">
    <property type="entry name" value="RutC-like"/>
    <property type="match status" value="1"/>
</dbReference>
<comment type="caution">
    <text evidence="1">The sequence shown here is derived from an EMBL/GenBank/DDBJ whole genome shotgun (WGS) entry which is preliminary data.</text>
</comment>
<dbReference type="RefSeq" id="WP_081269508.1">
    <property type="nucleotide sequence ID" value="NZ_LVHG01000057.1"/>
</dbReference>
<protein>
    <submittedName>
        <fullName evidence="1">Translation initiation inhibitor, yjgF family protein</fullName>
    </submittedName>
</protein>